<gene>
    <name evidence="2" type="ORF">OHT75_16140</name>
</gene>
<dbReference type="InterPro" id="IPR000182">
    <property type="entry name" value="GNAT_dom"/>
</dbReference>
<evidence type="ECO:0000259" key="1">
    <source>
        <dbReference type="PROSITE" id="PS51186"/>
    </source>
</evidence>
<protein>
    <submittedName>
        <fullName evidence="2">GNAT family N-acetyltransferase</fullName>
    </submittedName>
</protein>
<dbReference type="PANTHER" id="PTHR43792">
    <property type="entry name" value="GNAT FAMILY, PUTATIVE (AFU_ORTHOLOGUE AFUA_3G00765)-RELATED-RELATED"/>
    <property type="match status" value="1"/>
</dbReference>
<evidence type="ECO:0000313" key="3">
    <source>
        <dbReference type="Proteomes" id="UP001163714"/>
    </source>
</evidence>
<dbReference type="PROSITE" id="PS51186">
    <property type="entry name" value="GNAT"/>
    <property type="match status" value="1"/>
</dbReference>
<dbReference type="InterPro" id="IPR051531">
    <property type="entry name" value="N-acetyltransferase"/>
</dbReference>
<dbReference type="Proteomes" id="UP001163714">
    <property type="component" value="Unassembled WGS sequence"/>
</dbReference>
<comment type="caution">
    <text evidence="2">The sequence shown here is derived from an EMBL/GenBank/DDBJ whole genome shotgun (WGS) entry which is preliminary data.</text>
</comment>
<feature type="domain" description="N-acetyltransferase" evidence="1">
    <location>
        <begin position="17"/>
        <end position="181"/>
    </location>
</feature>
<dbReference type="PANTHER" id="PTHR43792:SF1">
    <property type="entry name" value="N-ACETYLTRANSFERASE DOMAIN-CONTAINING PROTEIN"/>
    <property type="match status" value="1"/>
</dbReference>
<organism evidence="2 3">
    <name type="scientific">Shewanella subflava</name>
    <dbReference type="NCBI Taxonomy" id="2986476"/>
    <lineage>
        <taxon>Bacteria</taxon>
        <taxon>Pseudomonadati</taxon>
        <taxon>Pseudomonadota</taxon>
        <taxon>Gammaproteobacteria</taxon>
        <taxon>Alteromonadales</taxon>
        <taxon>Shewanellaceae</taxon>
        <taxon>Shewanella</taxon>
    </lineage>
</organism>
<dbReference type="Gene3D" id="3.40.630.30">
    <property type="match status" value="1"/>
</dbReference>
<proteinExistence type="predicted"/>
<dbReference type="EMBL" id="JAPDMX010000033">
    <property type="protein sequence ID" value="MCW3174002.1"/>
    <property type="molecule type" value="Genomic_DNA"/>
</dbReference>
<dbReference type="RefSeq" id="WP_264728468.1">
    <property type="nucleotide sequence ID" value="NZ_JAPDMX010000033.1"/>
</dbReference>
<dbReference type="Pfam" id="PF13302">
    <property type="entry name" value="Acetyltransf_3"/>
    <property type="match status" value="1"/>
</dbReference>
<evidence type="ECO:0000313" key="2">
    <source>
        <dbReference type="EMBL" id="MCW3174002.1"/>
    </source>
</evidence>
<sequence>MSTRAQLSSPVLYSNRFIIRAFKEDDLMAFATYRNDPNVAKYQSWTDYPLVDAQQLFQQTDYRQFALVGKWYQMAICDKNTDAIIGDIALHFVDDNQVEVGYTVAPLQQGKAVASEALICVLHYLFDVLERHRVIAITDCLNIASIGVLEKIGFRREGHFIQHTMFKGQWCDEYQYAMLASDFKLSRKPN</sequence>
<dbReference type="SUPFAM" id="SSF55729">
    <property type="entry name" value="Acyl-CoA N-acyltransferases (Nat)"/>
    <property type="match status" value="1"/>
</dbReference>
<reference evidence="2" key="1">
    <citation type="submission" date="2022-10" db="EMBL/GenBank/DDBJ databases">
        <title>Shewanella flava sp. nov, isolated from the estuary of the Fenhe River into the Yellow River.</title>
        <authorList>
            <person name="Li Y."/>
        </authorList>
    </citation>
    <scope>NUCLEOTIDE SEQUENCE</scope>
    <source>
        <strain evidence="2">FYR11-62</strain>
    </source>
</reference>
<accession>A0ABT3ID71</accession>
<keyword evidence="3" id="KW-1185">Reference proteome</keyword>
<dbReference type="InterPro" id="IPR016181">
    <property type="entry name" value="Acyl_CoA_acyltransferase"/>
</dbReference>
<name>A0ABT3ID71_9GAMM</name>